<keyword evidence="2" id="KW-1185">Reference proteome</keyword>
<evidence type="ECO:0000313" key="1">
    <source>
        <dbReference type="EMBL" id="ADZ10054.1"/>
    </source>
</evidence>
<dbReference type="AlphaFoldDB" id="F0TAI2"/>
<evidence type="ECO:0000313" key="2">
    <source>
        <dbReference type="Proteomes" id="UP000007490"/>
    </source>
</evidence>
<proteinExistence type="predicted"/>
<dbReference type="RefSeq" id="WP_013645405.1">
    <property type="nucleotide sequence ID" value="NC_015216.1"/>
</dbReference>
<accession>F0TAI2</accession>
<protein>
    <submittedName>
        <fullName evidence="1">Uncharacterized protein</fullName>
    </submittedName>
</protein>
<name>F0TAI2_METLA</name>
<gene>
    <name evidence="1" type="ordered locus">Metbo_1832</name>
</gene>
<reference evidence="1 2" key="2">
    <citation type="journal article" date="2014" name="Int. J. Syst. Evol. Microbiol.">
        <title>Methanobacterium paludis sp. nov. and a novel strain of Methanobacterium lacus isolated from northern peatlands.</title>
        <authorList>
            <person name="Cadillo-Quiroz H."/>
            <person name="Brauer S.L."/>
            <person name="Goodson N."/>
            <person name="Yavitt J.B."/>
            <person name="Zinder S.H."/>
        </authorList>
    </citation>
    <scope>NUCLEOTIDE SEQUENCE [LARGE SCALE GENOMIC DNA]</scope>
    <source>
        <strain evidence="1 2">AL-21</strain>
    </source>
</reference>
<dbReference type="EMBL" id="CP002551">
    <property type="protein sequence ID" value="ADZ10054.1"/>
    <property type="molecule type" value="Genomic_DNA"/>
</dbReference>
<organism evidence="1 2">
    <name type="scientific">Methanobacterium lacus (strain AL-21)</name>
    <dbReference type="NCBI Taxonomy" id="877455"/>
    <lineage>
        <taxon>Archaea</taxon>
        <taxon>Methanobacteriati</taxon>
        <taxon>Methanobacteriota</taxon>
        <taxon>Methanomada group</taxon>
        <taxon>Methanobacteria</taxon>
        <taxon>Methanobacteriales</taxon>
        <taxon>Methanobacteriaceae</taxon>
        <taxon>Methanobacterium</taxon>
    </lineage>
</organism>
<dbReference type="HOGENOM" id="CLU_2204135_0_0_2"/>
<dbReference type="KEGG" id="mel:Metbo_1832"/>
<dbReference type="OrthoDB" id="380006at2157"/>
<dbReference type="Proteomes" id="UP000007490">
    <property type="component" value="Chromosome"/>
</dbReference>
<dbReference type="GeneID" id="10278289"/>
<reference evidence="2" key="1">
    <citation type="submission" date="2011-02" db="EMBL/GenBank/DDBJ databases">
        <title>Complete sequence of Methanobacterium sp. AL-21.</title>
        <authorList>
            <consortium name="US DOE Joint Genome Institute"/>
            <person name="Lucas S."/>
            <person name="Copeland A."/>
            <person name="Lapidus A."/>
            <person name="Cheng J.-F."/>
            <person name="Goodwin L."/>
            <person name="Pitluck S."/>
            <person name="Chertkov O."/>
            <person name="Detter J.C."/>
            <person name="Han C."/>
            <person name="Tapia R."/>
            <person name="Land M."/>
            <person name="Hauser L."/>
            <person name="Kyrpides N."/>
            <person name="Ivanova N."/>
            <person name="Mikhailova N."/>
            <person name="Pagani I."/>
            <person name="Cadillo-Quiroz H."/>
            <person name="Imachi H."/>
            <person name="Zinder S."/>
            <person name="Liu W."/>
            <person name="Woyke T."/>
        </authorList>
    </citation>
    <scope>NUCLEOTIDE SEQUENCE [LARGE SCALE GENOMIC DNA]</scope>
    <source>
        <strain evidence="2">AL-21</strain>
    </source>
</reference>
<sequence length="107" mass="12621">MQIDNVKINREKNAFHGELNFFDNELSKDDSKEMLYRLLSWKLGPVEPTRHFELSYNSDKNRVEVDVFVSVTKAEAGNVDTVKYIFSKLMEFTAIYNREFEDLSKDM</sequence>